<dbReference type="Pfam" id="PF00561">
    <property type="entry name" value="Abhydrolase_1"/>
    <property type="match status" value="1"/>
</dbReference>
<dbReference type="InterPro" id="IPR029058">
    <property type="entry name" value="AB_hydrolase_fold"/>
</dbReference>
<dbReference type="PRINTS" id="PR00111">
    <property type="entry name" value="ABHYDROLASE"/>
</dbReference>
<proteinExistence type="predicted"/>
<dbReference type="GO" id="GO:0016787">
    <property type="term" value="F:hydrolase activity"/>
    <property type="evidence" value="ECO:0007669"/>
    <property type="project" value="UniProtKB-KW"/>
</dbReference>
<organism evidence="2 3">
    <name type="scientific">Ornithinibacillus halotolerans</name>
    <dbReference type="NCBI Taxonomy" id="1274357"/>
    <lineage>
        <taxon>Bacteria</taxon>
        <taxon>Bacillati</taxon>
        <taxon>Bacillota</taxon>
        <taxon>Bacilli</taxon>
        <taxon>Bacillales</taxon>
        <taxon>Bacillaceae</taxon>
        <taxon>Ornithinibacillus</taxon>
    </lineage>
</organism>
<dbReference type="AlphaFoldDB" id="A0A916SAE1"/>
<evidence type="ECO:0000313" key="3">
    <source>
        <dbReference type="Proteomes" id="UP000613512"/>
    </source>
</evidence>
<dbReference type="SUPFAM" id="SSF53474">
    <property type="entry name" value="alpha/beta-Hydrolases"/>
    <property type="match status" value="1"/>
</dbReference>
<evidence type="ECO:0000313" key="2">
    <source>
        <dbReference type="EMBL" id="GGA90590.1"/>
    </source>
</evidence>
<comment type="caution">
    <text evidence="2">The sequence shown here is derived from an EMBL/GenBank/DDBJ whole genome shotgun (WGS) entry which is preliminary data.</text>
</comment>
<sequence>MLCYTVYGEKDSDKTIIALPALGERKETYEILSKYMKEYRMIAIDLPGHNQTEQEDYSITTYIKDIRNLMEEWKISTAHFIGNSIGGWIIQAFYSAYPDYVSSLTLLDGGYYFLGEREDFDEEIQLPIIERLEDLEEAVRETTNSMEGLTEEVRENFNTYLLNNFVLQDHVYKHHSNEVALNSLSKEVTKTDFCLKQKVDKPFLLLVAEHSLDDFSNGKVEEFKKVHSDQAVKIISNGHHFLPITNPVEVANILKGFRQENADLQR</sequence>
<dbReference type="Proteomes" id="UP000613512">
    <property type="component" value="Unassembled WGS sequence"/>
</dbReference>
<protein>
    <submittedName>
        <fullName evidence="2">Hydrolase</fullName>
    </submittedName>
</protein>
<dbReference type="RefSeq" id="WP_188386104.1">
    <property type="nucleotide sequence ID" value="NZ_BMEY01000027.1"/>
</dbReference>
<dbReference type="Gene3D" id="3.40.50.1820">
    <property type="entry name" value="alpha/beta hydrolase"/>
    <property type="match status" value="1"/>
</dbReference>
<dbReference type="InterPro" id="IPR050266">
    <property type="entry name" value="AB_hydrolase_sf"/>
</dbReference>
<accession>A0A916SAE1</accession>
<dbReference type="InterPro" id="IPR000073">
    <property type="entry name" value="AB_hydrolase_1"/>
</dbReference>
<feature type="domain" description="AB hydrolase-1" evidence="1">
    <location>
        <begin position="36"/>
        <end position="167"/>
    </location>
</feature>
<keyword evidence="2" id="KW-0378">Hydrolase</keyword>
<reference evidence="2" key="2">
    <citation type="submission" date="2020-09" db="EMBL/GenBank/DDBJ databases">
        <authorList>
            <person name="Sun Q."/>
            <person name="Zhou Y."/>
        </authorList>
    </citation>
    <scope>NUCLEOTIDE SEQUENCE</scope>
    <source>
        <strain evidence="2">CGMCC 1.12408</strain>
    </source>
</reference>
<dbReference type="PANTHER" id="PTHR43798">
    <property type="entry name" value="MONOACYLGLYCEROL LIPASE"/>
    <property type="match status" value="1"/>
</dbReference>
<gene>
    <name evidence="2" type="ORF">GCM10008025_36420</name>
</gene>
<dbReference type="EMBL" id="BMEY01000027">
    <property type="protein sequence ID" value="GGA90590.1"/>
    <property type="molecule type" value="Genomic_DNA"/>
</dbReference>
<keyword evidence="3" id="KW-1185">Reference proteome</keyword>
<reference evidence="2" key="1">
    <citation type="journal article" date="2014" name="Int. J. Syst. Evol. Microbiol.">
        <title>Complete genome sequence of Corynebacterium casei LMG S-19264T (=DSM 44701T), isolated from a smear-ripened cheese.</title>
        <authorList>
            <consortium name="US DOE Joint Genome Institute (JGI-PGF)"/>
            <person name="Walter F."/>
            <person name="Albersmeier A."/>
            <person name="Kalinowski J."/>
            <person name="Ruckert C."/>
        </authorList>
    </citation>
    <scope>NUCLEOTIDE SEQUENCE</scope>
    <source>
        <strain evidence="2">CGMCC 1.12408</strain>
    </source>
</reference>
<evidence type="ECO:0000259" key="1">
    <source>
        <dbReference type="Pfam" id="PF00561"/>
    </source>
</evidence>
<name>A0A916SAE1_9BACI</name>